<dbReference type="GO" id="GO:0006015">
    <property type="term" value="P:5-phosphoribose 1-diphosphate biosynthetic process"/>
    <property type="evidence" value="ECO:0007669"/>
    <property type="project" value="UniProtKB-UniRule"/>
</dbReference>
<dbReference type="HAMAP" id="MF_00836">
    <property type="entry name" value="PhnN"/>
    <property type="match status" value="1"/>
</dbReference>
<name>A0A6I6SM13_9GAMM</name>
<dbReference type="SUPFAM" id="SSF52540">
    <property type="entry name" value="P-loop containing nucleoside triphosphate hydrolases"/>
    <property type="match status" value="1"/>
</dbReference>
<dbReference type="InterPro" id="IPR008145">
    <property type="entry name" value="GK/Ca_channel_bsu"/>
</dbReference>
<dbReference type="GO" id="GO:0033863">
    <property type="term" value="F:ribose 1,5-bisphosphate phosphokinase activity"/>
    <property type="evidence" value="ECO:0007669"/>
    <property type="project" value="UniProtKB-UniRule"/>
</dbReference>
<keyword evidence="9" id="KW-1185">Reference proteome</keyword>
<dbReference type="RefSeq" id="WP_159548561.1">
    <property type="nucleotide sequence ID" value="NZ_CP035042.1"/>
</dbReference>
<keyword evidence="4 6" id="KW-0547">Nucleotide-binding</keyword>
<dbReference type="OrthoDB" id="341217at2"/>
<comment type="similarity">
    <text evidence="6">Belongs to the ribose 1,5-bisphosphokinase family.</text>
</comment>
<dbReference type="KEGG" id="htx:EKK97_02245"/>
<keyword evidence="5 6" id="KW-0067">ATP-binding</keyword>
<evidence type="ECO:0000313" key="8">
    <source>
        <dbReference type="EMBL" id="QHC48657.1"/>
    </source>
</evidence>
<dbReference type="NCBIfam" id="TIGR02322">
    <property type="entry name" value="phosphon_PhnN"/>
    <property type="match status" value="1"/>
</dbReference>
<evidence type="ECO:0000256" key="1">
    <source>
        <dbReference type="ARBA" id="ARBA00000373"/>
    </source>
</evidence>
<evidence type="ECO:0000313" key="9">
    <source>
        <dbReference type="Proteomes" id="UP000464013"/>
    </source>
</evidence>
<evidence type="ECO:0000256" key="5">
    <source>
        <dbReference type="ARBA" id="ARBA00022840"/>
    </source>
</evidence>
<comment type="caution">
    <text evidence="6">Lacks conserved residue(s) required for the propagation of feature annotation.</text>
</comment>
<comment type="function">
    <text evidence="6">Catalyzes the phosphorylation of ribose 1,5-bisphosphate to 5-phospho-D-ribosyl alpha-1-diphosphate (PRPP).</text>
</comment>
<reference evidence="8 9" key="1">
    <citation type="submission" date="2019-01" db="EMBL/GenBank/DDBJ databases">
        <title>Complete genome of a denitifying bacterium Halomons sp. BC-M4-5.</title>
        <authorList>
            <person name="Wang L."/>
            <person name="Shao Z."/>
        </authorList>
    </citation>
    <scope>NUCLEOTIDE SEQUENCE [LARGE SCALE GENOMIC DNA]</scope>
    <source>
        <strain evidence="8 9">BC-M4-5</strain>
    </source>
</reference>
<dbReference type="InterPro" id="IPR012699">
    <property type="entry name" value="PhnN"/>
</dbReference>
<dbReference type="EC" id="2.7.4.23" evidence="6"/>
<evidence type="ECO:0000259" key="7">
    <source>
        <dbReference type="SMART" id="SM00072"/>
    </source>
</evidence>
<proteinExistence type="inferred from homology"/>
<evidence type="ECO:0000256" key="4">
    <source>
        <dbReference type="ARBA" id="ARBA00022741"/>
    </source>
</evidence>
<dbReference type="EMBL" id="CP035042">
    <property type="protein sequence ID" value="QHC48657.1"/>
    <property type="molecule type" value="Genomic_DNA"/>
</dbReference>
<dbReference type="InterPro" id="IPR027417">
    <property type="entry name" value="P-loop_NTPase"/>
</dbReference>
<dbReference type="SMART" id="SM00072">
    <property type="entry name" value="GuKc"/>
    <property type="match status" value="1"/>
</dbReference>
<comment type="catalytic activity">
    <reaction evidence="1 6">
        <text>alpha-D-ribose 1,5-bisphosphate + ATP = 5-phospho-alpha-D-ribose 1-diphosphate + ADP</text>
        <dbReference type="Rhea" id="RHEA:20109"/>
        <dbReference type="ChEBI" id="CHEBI:30616"/>
        <dbReference type="ChEBI" id="CHEBI:58017"/>
        <dbReference type="ChEBI" id="CHEBI:68688"/>
        <dbReference type="ChEBI" id="CHEBI:456216"/>
        <dbReference type="EC" id="2.7.4.23"/>
    </reaction>
</comment>
<protein>
    <recommendedName>
        <fullName evidence="6">Ribose 1,5-bisphosphate phosphokinase PhnN</fullName>
        <ecNumber evidence="6">2.7.4.23</ecNumber>
    </recommendedName>
    <alternativeName>
        <fullName evidence="6">Ribose 1,5-bisphosphokinase</fullName>
    </alternativeName>
</protein>
<dbReference type="GO" id="GO:0019634">
    <property type="term" value="P:organic phosphonate metabolic process"/>
    <property type="evidence" value="ECO:0007669"/>
    <property type="project" value="UniProtKB-UniRule"/>
</dbReference>
<evidence type="ECO:0000256" key="2">
    <source>
        <dbReference type="ARBA" id="ARBA00005069"/>
    </source>
</evidence>
<evidence type="ECO:0000256" key="3">
    <source>
        <dbReference type="ARBA" id="ARBA00022679"/>
    </source>
</evidence>
<dbReference type="GO" id="GO:0005524">
    <property type="term" value="F:ATP binding"/>
    <property type="evidence" value="ECO:0007669"/>
    <property type="project" value="UniProtKB-KW"/>
</dbReference>
<dbReference type="UniPathway" id="UPA00087">
    <property type="reaction ID" value="UER00175"/>
</dbReference>
<accession>A0A6I6SM13</accession>
<sequence>MAGLGEAGRLVYVMGASGVGKDSLLRAARRRHPQWPVAHRYITRKSEASEDCVSLSREEFTWRRQAGLFCLDWQAHGLDYALGIEVEAWLERGMTVLVNGSRHALARAEARFSRQLRPVLVSARPEVLYERLMSRGRENSTEIEARLARHRRLDQACLGVHRLDNSGALATTVAALDAWLTEECMS</sequence>
<dbReference type="NCBIfam" id="NF007485">
    <property type="entry name" value="PRK10078.1"/>
    <property type="match status" value="1"/>
</dbReference>
<evidence type="ECO:0000256" key="6">
    <source>
        <dbReference type="HAMAP-Rule" id="MF_00836"/>
    </source>
</evidence>
<keyword evidence="3 6" id="KW-0808">Transferase</keyword>
<keyword evidence="8" id="KW-0418">Kinase</keyword>
<feature type="domain" description="Guanylate kinase/L-type calcium channel beta subunit" evidence="7">
    <location>
        <begin position="7"/>
        <end position="184"/>
    </location>
</feature>
<organism evidence="8 9">
    <name type="scientific">Billgrantia tianxiuensis</name>
    <dbReference type="NCBI Taxonomy" id="2497861"/>
    <lineage>
        <taxon>Bacteria</taxon>
        <taxon>Pseudomonadati</taxon>
        <taxon>Pseudomonadota</taxon>
        <taxon>Gammaproteobacteria</taxon>
        <taxon>Oceanospirillales</taxon>
        <taxon>Halomonadaceae</taxon>
        <taxon>Billgrantia</taxon>
    </lineage>
</organism>
<dbReference type="Proteomes" id="UP000464013">
    <property type="component" value="Chromosome"/>
</dbReference>
<gene>
    <name evidence="6 8" type="primary">phnN</name>
    <name evidence="8" type="ORF">EKK97_02245</name>
</gene>
<comment type="pathway">
    <text evidence="2 6">Metabolic intermediate biosynthesis; 5-phospho-alpha-D-ribose 1-diphosphate biosynthesis; 5-phospho-alpha-D-ribose 1-diphosphate from D-ribose 5-phosphate (route II): step 3/3.</text>
</comment>
<dbReference type="Gene3D" id="3.40.50.300">
    <property type="entry name" value="P-loop containing nucleotide triphosphate hydrolases"/>
    <property type="match status" value="1"/>
</dbReference>
<dbReference type="AlphaFoldDB" id="A0A6I6SM13"/>
<dbReference type="Pfam" id="PF13238">
    <property type="entry name" value="AAA_18"/>
    <property type="match status" value="1"/>
</dbReference>